<dbReference type="OrthoDB" id="145544at2157"/>
<dbReference type="Pfam" id="PF00668">
    <property type="entry name" value="Condensation"/>
    <property type="match status" value="1"/>
</dbReference>
<dbReference type="STRING" id="1434107.MSBR3_0244"/>
<dbReference type="InterPro" id="IPR023213">
    <property type="entry name" value="CAT-like_dom_sf"/>
</dbReference>
<dbReference type="GO" id="GO:0003824">
    <property type="term" value="F:catalytic activity"/>
    <property type="evidence" value="ECO:0007669"/>
    <property type="project" value="InterPro"/>
</dbReference>
<dbReference type="HOGENOM" id="CLU_048554_0_0_2"/>
<dbReference type="GeneID" id="24787689"/>
<evidence type="ECO:0000313" key="3">
    <source>
        <dbReference type="Proteomes" id="UP000033066"/>
    </source>
</evidence>
<proteinExistence type="predicted"/>
<dbReference type="Proteomes" id="UP000033066">
    <property type="component" value="Chromosome"/>
</dbReference>
<organism evidence="2 3">
    <name type="scientific">Methanosarcina barkeri 3</name>
    <dbReference type="NCBI Taxonomy" id="1434107"/>
    <lineage>
        <taxon>Archaea</taxon>
        <taxon>Methanobacteriati</taxon>
        <taxon>Methanobacteriota</taxon>
        <taxon>Stenosarchaea group</taxon>
        <taxon>Methanomicrobia</taxon>
        <taxon>Methanosarcinales</taxon>
        <taxon>Methanosarcinaceae</taxon>
        <taxon>Methanosarcina</taxon>
    </lineage>
</organism>
<dbReference type="Gene3D" id="3.30.559.30">
    <property type="entry name" value="Nonribosomal peptide synthetase, condensation domain"/>
    <property type="match status" value="1"/>
</dbReference>
<dbReference type="KEGG" id="mbak:MSBR3_0244"/>
<gene>
    <name evidence="2" type="ORF">MSBR3_0244</name>
</gene>
<evidence type="ECO:0000259" key="1">
    <source>
        <dbReference type="Pfam" id="PF00668"/>
    </source>
</evidence>
<name>A0A0E3SJI7_METBA</name>
<feature type="domain" description="Condensation" evidence="1">
    <location>
        <begin position="30"/>
        <end position="158"/>
    </location>
</feature>
<dbReference type="PATRIC" id="fig|1434107.4.peg.325"/>
<dbReference type="SUPFAM" id="SSF52777">
    <property type="entry name" value="CoA-dependent acyltransferases"/>
    <property type="match status" value="1"/>
</dbReference>
<protein>
    <recommendedName>
        <fullName evidence="1">Condensation domain-containing protein</fullName>
    </recommendedName>
</protein>
<dbReference type="InterPro" id="IPR001242">
    <property type="entry name" value="Condensation_dom"/>
</dbReference>
<sequence length="484" mass="54864">MTSDEREYKSAGIPGCIRQMTNLERIFLFTPGCNVSIAARITGNVSEQELLRALDTVRRMHPLVGAKIVFDDRHDAWFSNDNVSALPLRVIKRISDTQWFEEIQYEHKIPFELEKGPLIRFILLHSPEISELIVMCNHSICDGMALANLIRDILVSYADPGHKFIVLNPPDIMKLLPRRNSLSPRAILTSLFIYNSNRKWEKSPHYFFQADYDAITRAYWEKKQCGAVLIELDPQESQIFSEKCRNEGVTVGSALTTACIAAHEDISGPFTKNFKLVSVPFDLRRHATTPVDDVFCLCVGAPRFPFTYDAKKSFWKNAAVLHKEIHKRVEKLDSTGLEVPNFEPSFIDAFAGFGPFFKVIPEAYSRTDSLLRFAQDKKNVAFSFTRNYKNMTPGTIPSNLGRLKLQTTYGNLQIDRMVFLPAVSEAVPLILGGISAGGRIVFSLTFAETIQNDGFGREQEMVRIRDRALEYMGFSEKVSEKAIQ</sequence>
<dbReference type="Gene3D" id="3.30.559.10">
    <property type="entry name" value="Chloramphenicol acetyltransferase-like domain"/>
    <property type="match status" value="1"/>
</dbReference>
<reference evidence="2" key="1">
    <citation type="submission" date="2014-07" db="EMBL/GenBank/DDBJ databases">
        <title>Methanogenic archaea and the global carbon cycle.</title>
        <authorList>
            <person name="Henriksen J.R."/>
            <person name="Luke J."/>
            <person name="Reinhart S."/>
            <person name="Benedict M.N."/>
            <person name="Youngblut N.D."/>
            <person name="Metcalf M.E."/>
            <person name="Whitaker R.J."/>
            <person name="Metcalf W.W."/>
        </authorList>
    </citation>
    <scope>NUCLEOTIDE SEQUENCE [LARGE SCALE GENOMIC DNA]</scope>
    <source>
        <strain evidence="2">3</strain>
    </source>
</reference>
<keyword evidence="3" id="KW-1185">Reference proteome</keyword>
<dbReference type="PANTHER" id="PTHR28037">
    <property type="entry name" value="ALCOHOL O-ACETYLTRANSFERASE 1-RELATED"/>
    <property type="match status" value="1"/>
</dbReference>
<dbReference type="InterPro" id="IPR052058">
    <property type="entry name" value="Alcohol_O-acetyltransferase"/>
</dbReference>
<accession>A0A0E3SJI7</accession>
<evidence type="ECO:0000313" key="2">
    <source>
        <dbReference type="EMBL" id="AKB80822.1"/>
    </source>
</evidence>
<dbReference type="PANTHER" id="PTHR28037:SF1">
    <property type="entry name" value="ALCOHOL O-ACETYLTRANSFERASE 1-RELATED"/>
    <property type="match status" value="1"/>
</dbReference>
<dbReference type="AlphaFoldDB" id="A0A0E3SJI7"/>
<dbReference type="RefSeq" id="WP_048105920.1">
    <property type="nucleotide sequence ID" value="NZ_CP009517.1"/>
</dbReference>
<dbReference type="EMBL" id="CP009517">
    <property type="protein sequence ID" value="AKB80822.1"/>
    <property type="molecule type" value="Genomic_DNA"/>
</dbReference>